<dbReference type="SMART" id="SM00895">
    <property type="entry name" value="FCD"/>
    <property type="match status" value="1"/>
</dbReference>
<dbReference type="SUPFAM" id="SSF46785">
    <property type="entry name" value="Winged helix' DNA-binding domain"/>
    <property type="match status" value="1"/>
</dbReference>
<dbReference type="Proteomes" id="UP000248706">
    <property type="component" value="Unassembled WGS sequence"/>
</dbReference>
<dbReference type="InterPro" id="IPR000524">
    <property type="entry name" value="Tscrpt_reg_HTH_GntR"/>
</dbReference>
<dbReference type="SUPFAM" id="SSF48008">
    <property type="entry name" value="GntR ligand-binding domain-like"/>
    <property type="match status" value="1"/>
</dbReference>
<dbReference type="EMBL" id="MCIF01000002">
    <property type="protein sequence ID" value="RAQ94851.1"/>
    <property type="molecule type" value="Genomic_DNA"/>
</dbReference>
<gene>
    <name evidence="5" type="ORF">A4R35_04835</name>
</gene>
<dbReference type="GO" id="GO:0003700">
    <property type="term" value="F:DNA-binding transcription factor activity"/>
    <property type="evidence" value="ECO:0007669"/>
    <property type="project" value="InterPro"/>
</dbReference>
<dbReference type="Gene3D" id="1.10.10.10">
    <property type="entry name" value="Winged helix-like DNA-binding domain superfamily/Winged helix DNA-binding domain"/>
    <property type="match status" value="1"/>
</dbReference>
<dbReference type="SMART" id="SM00345">
    <property type="entry name" value="HTH_GNTR"/>
    <property type="match status" value="1"/>
</dbReference>
<evidence type="ECO:0000313" key="6">
    <source>
        <dbReference type="Proteomes" id="UP000248706"/>
    </source>
</evidence>
<dbReference type="Gene3D" id="1.20.120.530">
    <property type="entry name" value="GntR ligand-binding domain-like"/>
    <property type="match status" value="1"/>
</dbReference>
<keyword evidence="2" id="KW-0238">DNA-binding</keyword>
<dbReference type="InterPro" id="IPR036388">
    <property type="entry name" value="WH-like_DNA-bd_sf"/>
</dbReference>
<proteinExistence type="predicted"/>
<dbReference type="PANTHER" id="PTHR43537:SF5">
    <property type="entry name" value="UXU OPERON TRANSCRIPTIONAL REGULATOR"/>
    <property type="match status" value="1"/>
</dbReference>
<dbReference type="Pfam" id="PF00392">
    <property type="entry name" value="GntR"/>
    <property type="match status" value="1"/>
</dbReference>
<dbReference type="RefSeq" id="WP_112427085.1">
    <property type="nucleotide sequence ID" value="NZ_MCIF01000002.1"/>
</dbReference>
<evidence type="ECO:0000259" key="4">
    <source>
        <dbReference type="PROSITE" id="PS50949"/>
    </source>
</evidence>
<dbReference type="InterPro" id="IPR011711">
    <property type="entry name" value="GntR_C"/>
</dbReference>
<evidence type="ECO:0000256" key="2">
    <source>
        <dbReference type="ARBA" id="ARBA00023125"/>
    </source>
</evidence>
<protein>
    <submittedName>
        <fullName evidence="5">GntR family transcriptional regulator</fullName>
    </submittedName>
</protein>
<organism evidence="5 6">
    <name type="scientific">Thermogemmatispora tikiterensis</name>
    <dbReference type="NCBI Taxonomy" id="1825093"/>
    <lineage>
        <taxon>Bacteria</taxon>
        <taxon>Bacillati</taxon>
        <taxon>Chloroflexota</taxon>
        <taxon>Ktedonobacteria</taxon>
        <taxon>Thermogemmatisporales</taxon>
        <taxon>Thermogemmatisporaceae</taxon>
        <taxon>Thermogemmatispora</taxon>
    </lineage>
</organism>
<keyword evidence="3" id="KW-0804">Transcription</keyword>
<dbReference type="AlphaFoldDB" id="A0A328VDG0"/>
<sequence length="215" mass="23971">MGTQLLNEQTCYERLRNWIIDGTLQPNERLIELDLAARLGTGRATIRTVLARLEQEGLVVREPNRGARVRFVSPEEALEILEARTAIESLLARFAAMRARPEDIAQMRDLLAQMHACVEQGDLVSYSALNTALHRVIAEAARHRTAARLLETLGSQSVRYQYRTILAPGRPATSLAEHDAVIRAIAVHDPDAAEQAMRAHLSGVCETLRRLKQGH</sequence>
<keyword evidence="6" id="KW-1185">Reference proteome</keyword>
<dbReference type="OrthoDB" id="114741at2"/>
<reference evidence="5 6" key="1">
    <citation type="submission" date="2016-08" db="EMBL/GenBank/DDBJ databases">
        <title>Analysis of Carbohydrate Active Enzymes in Thermogemmatispora T81 Reveals Carbohydrate Degradation Ability.</title>
        <authorList>
            <person name="Tomazini A."/>
            <person name="Lal S."/>
            <person name="Stott M."/>
            <person name="Henrissat B."/>
            <person name="Polikarpov I."/>
            <person name="Sparling R."/>
            <person name="Levin D.B."/>
        </authorList>
    </citation>
    <scope>NUCLEOTIDE SEQUENCE [LARGE SCALE GENOMIC DNA]</scope>
    <source>
        <strain evidence="5 6">T81</strain>
    </source>
</reference>
<name>A0A328VDG0_9CHLR</name>
<dbReference type="InterPro" id="IPR036390">
    <property type="entry name" value="WH_DNA-bd_sf"/>
</dbReference>
<evidence type="ECO:0000256" key="1">
    <source>
        <dbReference type="ARBA" id="ARBA00023015"/>
    </source>
</evidence>
<comment type="caution">
    <text evidence="5">The sequence shown here is derived from an EMBL/GenBank/DDBJ whole genome shotgun (WGS) entry which is preliminary data.</text>
</comment>
<dbReference type="CDD" id="cd07377">
    <property type="entry name" value="WHTH_GntR"/>
    <property type="match status" value="1"/>
</dbReference>
<keyword evidence="1" id="KW-0805">Transcription regulation</keyword>
<dbReference type="GO" id="GO:0003677">
    <property type="term" value="F:DNA binding"/>
    <property type="evidence" value="ECO:0007669"/>
    <property type="project" value="UniProtKB-KW"/>
</dbReference>
<dbReference type="InterPro" id="IPR008920">
    <property type="entry name" value="TF_FadR/GntR_C"/>
</dbReference>
<accession>A0A328VDG0</accession>
<evidence type="ECO:0000256" key="3">
    <source>
        <dbReference type="ARBA" id="ARBA00023163"/>
    </source>
</evidence>
<dbReference type="Pfam" id="PF07729">
    <property type="entry name" value="FCD"/>
    <property type="match status" value="1"/>
</dbReference>
<dbReference type="PANTHER" id="PTHR43537">
    <property type="entry name" value="TRANSCRIPTIONAL REGULATOR, GNTR FAMILY"/>
    <property type="match status" value="1"/>
</dbReference>
<feature type="domain" description="HTH gntR-type" evidence="4">
    <location>
        <begin position="5"/>
        <end position="72"/>
    </location>
</feature>
<evidence type="ECO:0000313" key="5">
    <source>
        <dbReference type="EMBL" id="RAQ94851.1"/>
    </source>
</evidence>
<dbReference type="PROSITE" id="PS50949">
    <property type="entry name" value="HTH_GNTR"/>
    <property type="match status" value="1"/>
</dbReference>